<evidence type="ECO:0000313" key="3">
    <source>
        <dbReference type="Proteomes" id="UP000218209"/>
    </source>
</evidence>
<keyword evidence="3" id="KW-1185">Reference proteome</keyword>
<feature type="compositionally biased region" description="Basic residues" evidence="1">
    <location>
        <begin position="192"/>
        <end position="203"/>
    </location>
</feature>
<reference evidence="2 3" key="1">
    <citation type="submission" date="2017-03" db="EMBL/GenBank/DDBJ databases">
        <title>WGS assembly of Porphyra umbilicalis.</title>
        <authorList>
            <person name="Brawley S.H."/>
            <person name="Blouin N.A."/>
            <person name="Ficko-Blean E."/>
            <person name="Wheeler G.L."/>
            <person name="Lohr M."/>
            <person name="Goodson H.V."/>
            <person name="Jenkins J.W."/>
            <person name="Blaby-Haas C.E."/>
            <person name="Helliwell K.E."/>
            <person name="Chan C."/>
            <person name="Marriage T."/>
            <person name="Bhattacharya D."/>
            <person name="Klein A.S."/>
            <person name="Badis Y."/>
            <person name="Brodie J."/>
            <person name="Cao Y."/>
            <person name="Collen J."/>
            <person name="Dittami S.M."/>
            <person name="Gachon C.M."/>
            <person name="Green B.R."/>
            <person name="Karpowicz S."/>
            <person name="Kim J.W."/>
            <person name="Kudahl U."/>
            <person name="Lin S."/>
            <person name="Michel G."/>
            <person name="Mittag M."/>
            <person name="Olson B.J."/>
            <person name="Pangilinan J."/>
            <person name="Peng Y."/>
            <person name="Qiu H."/>
            <person name="Shu S."/>
            <person name="Singer J.T."/>
            <person name="Smith A.G."/>
            <person name="Sprecher B.N."/>
            <person name="Wagner V."/>
            <person name="Wang W."/>
            <person name="Wang Z.-Y."/>
            <person name="Yan J."/>
            <person name="Yarish C."/>
            <person name="Zoeuner-Riek S."/>
            <person name="Zhuang Y."/>
            <person name="Zou Y."/>
            <person name="Lindquist E.A."/>
            <person name="Grimwood J."/>
            <person name="Barry K."/>
            <person name="Rokhsar D.S."/>
            <person name="Schmutz J."/>
            <person name="Stiller J.W."/>
            <person name="Grossman A.R."/>
            <person name="Prochnik S.E."/>
        </authorList>
    </citation>
    <scope>NUCLEOTIDE SEQUENCE [LARGE SCALE GENOMIC DNA]</scope>
    <source>
        <strain evidence="2">4086291</strain>
    </source>
</reference>
<organism evidence="2 3">
    <name type="scientific">Porphyra umbilicalis</name>
    <name type="common">Purple laver</name>
    <name type="synonym">Red alga</name>
    <dbReference type="NCBI Taxonomy" id="2786"/>
    <lineage>
        <taxon>Eukaryota</taxon>
        <taxon>Rhodophyta</taxon>
        <taxon>Bangiophyceae</taxon>
        <taxon>Bangiales</taxon>
        <taxon>Bangiaceae</taxon>
        <taxon>Porphyra</taxon>
    </lineage>
</organism>
<dbReference type="EMBL" id="KV920704">
    <property type="protein sequence ID" value="OSX68336.1"/>
    <property type="molecule type" value="Genomic_DNA"/>
</dbReference>
<proteinExistence type="predicted"/>
<feature type="region of interest" description="Disordered" evidence="1">
    <location>
        <begin position="68"/>
        <end position="303"/>
    </location>
</feature>
<feature type="compositionally biased region" description="Basic residues" evidence="1">
    <location>
        <begin position="77"/>
        <end position="90"/>
    </location>
</feature>
<feature type="compositionally biased region" description="Low complexity" evidence="1">
    <location>
        <begin position="269"/>
        <end position="284"/>
    </location>
</feature>
<feature type="compositionally biased region" description="Basic residues" evidence="1">
    <location>
        <begin position="118"/>
        <end position="134"/>
    </location>
</feature>
<protein>
    <submittedName>
        <fullName evidence="2">Uncharacterized protein</fullName>
    </submittedName>
</protein>
<sequence>MGGRGLAPLRDGRLSLTADSALDRRLTLPVSYLCVHRPRRCVALLSFSLSFSFPVAFSSLWHDAPTGLISLPSPSLHPRRMRTRRSRPMPKTRPNSSSASMTATARTGAPSRTPCGRTCRRRSPPSTRKSRPTRRPSPPSACRRRGASPPSPPPPRPSPCRPPPRTPSSAKPNSPAPPSTLPARAQCAPPSSRRKRCCRRSPTRGRGASIPSFPAPPPSRVGSTARSCTPPGRATAARSLGARRGPSATASACARWTCRGTKNRRAQTSASASRRAAGASRGGAKTWGPSACGCPATGSQALP</sequence>
<name>A0A1X6NIQ9_PORUM</name>
<feature type="compositionally biased region" description="Low complexity" evidence="1">
    <location>
        <begin position="92"/>
        <end position="117"/>
    </location>
</feature>
<feature type="compositionally biased region" description="Pro residues" evidence="1">
    <location>
        <begin position="149"/>
        <end position="166"/>
    </location>
</feature>
<evidence type="ECO:0000313" key="2">
    <source>
        <dbReference type="EMBL" id="OSX68336.1"/>
    </source>
</evidence>
<dbReference type="Proteomes" id="UP000218209">
    <property type="component" value="Unassembled WGS sequence"/>
</dbReference>
<evidence type="ECO:0000256" key="1">
    <source>
        <dbReference type="SAM" id="MobiDB-lite"/>
    </source>
</evidence>
<dbReference type="AlphaFoldDB" id="A0A1X6NIQ9"/>
<accession>A0A1X6NIQ9</accession>
<gene>
    <name evidence="2" type="ORF">BU14_2981s0001</name>
</gene>